<comment type="caution">
    <text evidence="6">The sequence shown here is derived from an EMBL/GenBank/DDBJ whole genome shotgun (WGS) entry which is preliminary data.</text>
</comment>
<evidence type="ECO:0008006" key="8">
    <source>
        <dbReference type="Google" id="ProtNLM"/>
    </source>
</evidence>
<reference evidence="6" key="1">
    <citation type="submission" date="2022-12" db="EMBL/GenBank/DDBJ databases">
        <authorList>
            <person name="Petersen C."/>
        </authorList>
    </citation>
    <scope>NUCLEOTIDE SEQUENCE</scope>
    <source>
        <strain evidence="6">IBT 29495</strain>
    </source>
</reference>
<keyword evidence="5" id="KW-0472">Membrane</keyword>
<evidence type="ECO:0000256" key="1">
    <source>
        <dbReference type="ARBA" id="ARBA00004685"/>
    </source>
</evidence>
<evidence type="ECO:0000313" key="6">
    <source>
        <dbReference type="EMBL" id="KAJ5503317.1"/>
    </source>
</evidence>
<evidence type="ECO:0000256" key="4">
    <source>
        <dbReference type="SAM" id="MobiDB-lite"/>
    </source>
</evidence>
<organism evidence="6 7">
    <name type="scientific">Penicillium fimorum</name>
    <dbReference type="NCBI Taxonomy" id="1882269"/>
    <lineage>
        <taxon>Eukaryota</taxon>
        <taxon>Fungi</taxon>
        <taxon>Dikarya</taxon>
        <taxon>Ascomycota</taxon>
        <taxon>Pezizomycotina</taxon>
        <taxon>Eurotiomycetes</taxon>
        <taxon>Eurotiomycetidae</taxon>
        <taxon>Eurotiales</taxon>
        <taxon>Aspergillaceae</taxon>
        <taxon>Penicillium</taxon>
    </lineage>
</organism>
<dbReference type="Proteomes" id="UP001149954">
    <property type="component" value="Unassembled WGS sequence"/>
</dbReference>
<dbReference type="EMBL" id="JAPWDS010000003">
    <property type="protein sequence ID" value="KAJ5503317.1"/>
    <property type="molecule type" value="Genomic_DNA"/>
</dbReference>
<dbReference type="Pfam" id="PF11807">
    <property type="entry name" value="UstYa"/>
    <property type="match status" value="1"/>
</dbReference>
<dbReference type="PANTHER" id="PTHR33365">
    <property type="entry name" value="YALI0B05434P"/>
    <property type="match status" value="1"/>
</dbReference>
<keyword evidence="7" id="KW-1185">Reference proteome</keyword>
<dbReference type="GO" id="GO:0043386">
    <property type="term" value="P:mycotoxin biosynthetic process"/>
    <property type="evidence" value="ECO:0007669"/>
    <property type="project" value="InterPro"/>
</dbReference>
<comment type="similarity">
    <text evidence="3">Belongs to the ustYa family.</text>
</comment>
<evidence type="ECO:0000256" key="3">
    <source>
        <dbReference type="ARBA" id="ARBA00035112"/>
    </source>
</evidence>
<feature type="region of interest" description="Disordered" evidence="4">
    <location>
        <begin position="1"/>
        <end position="24"/>
    </location>
</feature>
<reference evidence="6" key="2">
    <citation type="journal article" date="2023" name="IMA Fungus">
        <title>Comparative genomic study of the Penicillium genus elucidates a diverse pangenome and 15 lateral gene transfer events.</title>
        <authorList>
            <person name="Petersen C."/>
            <person name="Sorensen T."/>
            <person name="Nielsen M.R."/>
            <person name="Sondergaard T.E."/>
            <person name="Sorensen J.L."/>
            <person name="Fitzpatrick D.A."/>
            <person name="Frisvad J.C."/>
            <person name="Nielsen K.L."/>
        </authorList>
    </citation>
    <scope>NUCLEOTIDE SEQUENCE</scope>
    <source>
        <strain evidence="6">IBT 29495</strain>
    </source>
</reference>
<evidence type="ECO:0000256" key="5">
    <source>
        <dbReference type="SAM" id="Phobius"/>
    </source>
</evidence>
<evidence type="ECO:0000313" key="7">
    <source>
        <dbReference type="Proteomes" id="UP001149954"/>
    </source>
</evidence>
<keyword evidence="5" id="KW-0812">Transmembrane</keyword>
<keyword evidence="2" id="KW-0560">Oxidoreductase</keyword>
<accession>A0A9X0C5Y1</accession>
<dbReference type="OrthoDB" id="3687641at2759"/>
<gene>
    <name evidence="6" type="ORF">N7463_006191</name>
</gene>
<protein>
    <recommendedName>
        <fullName evidence="8">Oxidase ustYa</fullName>
    </recommendedName>
</protein>
<keyword evidence="5" id="KW-1133">Transmembrane helix</keyword>
<proteinExistence type="inferred from homology"/>
<name>A0A9X0C5Y1_9EURO</name>
<evidence type="ECO:0000256" key="2">
    <source>
        <dbReference type="ARBA" id="ARBA00023002"/>
    </source>
</evidence>
<feature type="compositionally biased region" description="Basic and acidic residues" evidence="4">
    <location>
        <begin position="12"/>
        <end position="24"/>
    </location>
</feature>
<sequence length="245" mass="27721">MFSQKYTAVHDGPLRSSEDSLAEPEKQRLFDSPLAMGLLSRNKLKIWSREGIAWVASGILFLTNMALLAVFLRQKQETGIKPQKAWLPPEISANSQFQFQTLFGEPPNNESETAWNDLMPVGRGFVIINNDTVLPDQPGLDQSIVEQKAMVAVFHQLHCLYMTREGYYSALEGNVDQVSVAHLTHCFDYLRQSIMCFGDTTLEWLPAPPNDIGSTGWGYEHICRDFNAISLWAEEHRLKTTHGIH</sequence>
<feature type="transmembrane region" description="Helical" evidence="5">
    <location>
        <begin position="51"/>
        <end position="72"/>
    </location>
</feature>
<dbReference type="GO" id="GO:0016491">
    <property type="term" value="F:oxidoreductase activity"/>
    <property type="evidence" value="ECO:0007669"/>
    <property type="project" value="UniProtKB-KW"/>
</dbReference>
<dbReference type="PANTHER" id="PTHR33365:SF11">
    <property type="entry name" value="TAT PATHWAY SIGNAL SEQUENCE"/>
    <property type="match status" value="1"/>
</dbReference>
<dbReference type="AlphaFoldDB" id="A0A9X0C5Y1"/>
<dbReference type="InterPro" id="IPR021765">
    <property type="entry name" value="UstYa-like"/>
</dbReference>
<comment type="pathway">
    <text evidence="1">Mycotoxin biosynthesis.</text>
</comment>